<dbReference type="InterPro" id="IPR000742">
    <property type="entry name" value="EGF"/>
</dbReference>
<dbReference type="PROSITE" id="PS00022">
    <property type="entry name" value="EGF_1"/>
    <property type="match status" value="1"/>
</dbReference>
<feature type="non-terminal residue" evidence="4">
    <location>
        <position position="1"/>
    </location>
</feature>
<evidence type="ECO:0000256" key="2">
    <source>
        <dbReference type="SAM" id="MobiDB-lite"/>
    </source>
</evidence>
<proteinExistence type="predicted"/>
<dbReference type="PROSITE" id="PS50026">
    <property type="entry name" value="EGF_3"/>
    <property type="match status" value="1"/>
</dbReference>
<keyword evidence="1" id="KW-1015">Disulfide bond</keyword>
<organism evidence="4">
    <name type="scientific">Pectinophora gossypiella</name>
    <name type="common">Cotton pink bollworm</name>
    <name type="synonym">Depressaria gossypiella</name>
    <dbReference type="NCBI Taxonomy" id="13191"/>
    <lineage>
        <taxon>Eukaryota</taxon>
        <taxon>Metazoa</taxon>
        <taxon>Ecdysozoa</taxon>
        <taxon>Arthropoda</taxon>
        <taxon>Hexapoda</taxon>
        <taxon>Insecta</taxon>
        <taxon>Pterygota</taxon>
        <taxon>Neoptera</taxon>
        <taxon>Endopterygota</taxon>
        <taxon>Lepidoptera</taxon>
        <taxon>Glossata</taxon>
        <taxon>Ditrysia</taxon>
        <taxon>Gelechioidea</taxon>
        <taxon>Gelechiidae</taxon>
        <taxon>Apatetrinae</taxon>
        <taxon>Pectinophora</taxon>
    </lineage>
</organism>
<accession>A0A1E1W7R7</accession>
<evidence type="ECO:0000313" key="4">
    <source>
        <dbReference type="EMBL" id="JAT83052.1"/>
    </source>
</evidence>
<dbReference type="OrthoDB" id="430340at2759"/>
<feature type="non-terminal residue" evidence="4">
    <location>
        <position position="169"/>
    </location>
</feature>
<gene>
    <name evidence="4" type="ORF">g.17749</name>
</gene>
<feature type="disulfide bond" evidence="1">
    <location>
        <begin position="10"/>
        <end position="19"/>
    </location>
</feature>
<keyword evidence="1" id="KW-0245">EGF-like domain</keyword>
<name>A0A1E1W7R7_PECGO</name>
<sequence>DGVDNFTCSCPPQLTGPLCECLILDDGTHDCEYVSPTPSPNATQPTFTTLIDGFTTTEIITTYAIYNDTIPPTTTFIPDTETTIGSTLFEPRTTERATEISTAQSEIVTATEITTITEPTTLTDVTETFEAESRETIETDDHKGETTTECQEGCAKGTEFTAKLPRTDE</sequence>
<evidence type="ECO:0000259" key="3">
    <source>
        <dbReference type="PROSITE" id="PS50026"/>
    </source>
</evidence>
<reference evidence="4" key="1">
    <citation type="submission" date="2015-09" db="EMBL/GenBank/DDBJ databases">
        <title>De novo assembly of Pectinophora gossypiella (Pink Bollworm) gut transcriptome.</title>
        <authorList>
            <person name="Tassone E.E."/>
        </authorList>
    </citation>
    <scope>NUCLEOTIDE SEQUENCE</scope>
</reference>
<feature type="region of interest" description="Disordered" evidence="2">
    <location>
        <begin position="133"/>
        <end position="153"/>
    </location>
</feature>
<comment type="caution">
    <text evidence="1">Lacks conserved residue(s) required for the propagation of feature annotation.</text>
</comment>
<feature type="compositionally biased region" description="Basic and acidic residues" evidence="2">
    <location>
        <begin position="133"/>
        <end position="146"/>
    </location>
</feature>
<protein>
    <recommendedName>
        <fullName evidence="3">EGF-like domain-containing protein</fullName>
    </recommendedName>
</protein>
<evidence type="ECO:0000256" key="1">
    <source>
        <dbReference type="PROSITE-ProRule" id="PRU00076"/>
    </source>
</evidence>
<feature type="domain" description="EGF-like" evidence="3">
    <location>
        <begin position="1"/>
        <end position="20"/>
    </location>
</feature>
<dbReference type="EMBL" id="GDQN01008002">
    <property type="protein sequence ID" value="JAT83052.1"/>
    <property type="molecule type" value="Transcribed_RNA"/>
</dbReference>
<dbReference type="AlphaFoldDB" id="A0A1E1W7R7"/>